<comment type="caution">
    <text evidence="1">The sequence shown here is derived from an EMBL/GenBank/DDBJ whole genome shotgun (WGS) entry which is preliminary data.</text>
</comment>
<protein>
    <submittedName>
        <fullName evidence="1">Uncharacterized protein</fullName>
    </submittedName>
</protein>
<feature type="non-terminal residue" evidence="1">
    <location>
        <position position="1"/>
    </location>
</feature>
<dbReference type="AlphaFoldDB" id="X1A9Q4"/>
<sequence>IVKKSGTKKIDLAIALGMASYGAVTAEEKSEPIIEKPYTADELGIF</sequence>
<evidence type="ECO:0000313" key="1">
    <source>
        <dbReference type="EMBL" id="GAG69423.1"/>
    </source>
</evidence>
<reference evidence="1" key="1">
    <citation type="journal article" date="2014" name="Front. Microbiol.">
        <title>High frequency of phylogenetically diverse reductive dehalogenase-homologous genes in deep subseafloor sedimentary metagenomes.</title>
        <authorList>
            <person name="Kawai M."/>
            <person name="Futagami T."/>
            <person name="Toyoda A."/>
            <person name="Takaki Y."/>
            <person name="Nishi S."/>
            <person name="Hori S."/>
            <person name="Arai W."/>
            <person name="Tsubouchi T."/>
            <person name="Morono Y."/>
            <person name="Uchiyama I."/>
            <person name="Ito T."/>
            <person name="Fujiyama A."/>
            <person name="Inagaki F."/>
            <person name="Takami H."/>
        </authorList>
    </citation>
    <scope>NUCLEOTIDE SEQUENCE</scope>
    <source>
        <strain evidence="1">Expedition CK06-06</strain>
    </source>
</reference>
<name>X1A9Q4_9ZZZZ</name>
<gene>
    <name evidence="1" type="ORF">S01H4_01493</name>
</gene>
<proteinExistence type="predicted"/>
<accession>X1A9Q4</accession>
<dbReference type="EMBL" id="BART01000274">
    <property type="protein sequence ID" value="GAG69423.1"/>
    <property type="molecule type" value="Genomic_DNA"/>
</dbReference>
<organism evidence="1">
    <name type="scientific">marine sediment metagenome</name>
    <dbReference type="NCBI Taxonomy" id="412755"/>
    <lineage>
        <taxon>unclassified sequences</taxon>
        <taxon>metagenomes</taxon>
        <taxon>ecological metagenomes</taxon>
    </lineage>
</organism>